<keyword evidence="4" id="KW-0808">Transferase</keyword>
<dbReference type="InterPro" id="IPR054515">
    <property type="entry name" value="YgxA-like_substrate-bd"/>
</dbReference>
<evidence type="ECO:0000313" key="4">
    <source>
        <dbReference type="EMBL" id="SEQ47829.1"/>
    </source>
</evidence>
<dbReference type="GO" id="GO:0016740">
    <property type="term" value="F:transferase activity"/>
    <property type="evidence" value="ECO:0007669"/>
    <property type="project" value="UniProtKB-KW"/>
</dbReference>
<dbReference type="InterPro" id="IPR029348">
    <property type="entry name" value="NTF-like"/>
</dbReference>
<reference evidence="4 5" key="1">
    <citation type="submission" date="2016-10" db="EMBL/GenBank/DDBJ databases">
        <authorList>
            <person name="de Groot N.N."/>
        </authorList>
    </citation>
    <scope>NUCLEOTIDE SEQUENCE [LARGE SCALE GENOMIC DNA]</scope>
    <source>
        <strain evidence="4 5">DSM 21633</strain>
    </source>
</reference>
<dbReference type="Pfam" id="PF14540">
    <property type="entry name" value="NTF-like"/>
    <property type="match status" value="1"/>
</dbReference>
<organism evidence="4 5">
    <name type="scientific">Piscibacillus halophilus</name>
    <dbReference type="NCBI Taxonomy" id="571933"/>
    <lineage>
        <taxon>Bacteria</taxon>
        <taxon>Bacillati</taxon>
        <taxon>Bacillota</taxon>
        <taxon>Bacilli</taxon>
        <taxon>Bacillales</taxon>
        <taxon>Bacillaceae</taxon>
        <taxon>Piscibacillus</taxon>
    </lineage>
</organism>
<feature type="domain" description="YgxA-like substrate binding" evidence="3">
    <location>
        <begin position="123"/>
        <end position="221"/>
    </location>
</feature>
<dbReference type="EMBL" id="FOES01000015">
    <property type="protein sequence ID" value="SEQ47829.1"/>
    <property type="molecule type" value="Genomic_DNA"/>
</dbReference>
<gene>
    <name evidence="4" type="ORF">SAMN05216362_1152</name>
</gene>
<dbReference type="AlphaFoldDB" id="A0A1H9GCQ4"/>
<dbReference type="Pfam" id="PF22339">
    <property type="entry name" value="YgxA-like_sub_bind"/>
    <property type="match status" value="1"/>
</dbReference>
<dbReference type="InterPro" id="IPR036388">
    <property type="entry name" value="WH-like_DNA-bd_sf"/>
</dbReference>
<name>A0A1H9GCQ4_9BACI</name>
<sequence length="291" mass="34608">MIVMENLLRPIYQERASQPNTLGVLLYEKINNQSPVTDNFDVILLIVVREAKEEWYVKHYEFEHKTAAMHIVDETLLNEWIDTSGYRKVIDWVINGKIIFDRNEYMYNLKETLRQFPENSRKLKKVVEFAKLIRAYRECKDLYASKHYLDANSLMVRSLHYLARVTVLEKGFHPEITVWHQVKKIDPEVYKLYEELLESEEPLEKKISLMILASDFAIHSRAAKGAEHLLDIMKEKDEPWSFGELKVHPETQHYTLDLSILLEYLVERNIIDIELVETKGKNIFHRQYVLR</sequence>
<evidence type="ECO:0000259" key="1">
    <source>
        <dbReference type="Pfam" id="PF14540"/>
    </source>
</evidence>
<accession>A0A1H9GCQ4</accession>
<dbReference type="Gene3D" id="1.10.10.10">
    <property type="entry name" value="Winged helix-like DNA-binding domain superfamily/Winged helix DNA-binding domain"/>
    <property type="match status" value="1"/>
</dbReference>
<dbReference type="Gene3D" id="3.30.460.10">
    <property type="entry name" value="Beta Polymerase, domain 2"/>
    <property type="match status" value="1"/>
</dbReference>
<evidence type="ECO:0000313" key="5">
    <source>
        <dbReference type="Proteomes" id="UP000199427"/>
    </source>
</evidence>
<dbReference type="STRING" id="571933.SAMN05216362_1152"/>
<dbReference type="Gene3D" id="1.20.120.330">
    <property type="entry name" value="Nucleotidyltransferases domain 2"/>
    <property type="match status" value="1"/>
</dbReference>
<dbReference type="Proteomes" id="UP000199427">
    <property type="component" value="Unassembled WGS sequence"/>
</dbReference>
<protein>
    <submittedName>
        <fullName evidence="4">Nucleotidyltransferase-like</fullName>
    </submittedName>
</protein>
<dbReference type="InterPro" id="IPR041143">
    <property type="entry name" value="YgxA_HTH"/>
</dbReference>
<proteinExistence type="predicted"/>
<feature type="domain" description="Nucleotidyltransferase-like" evidence="1">
    <location>
        <begin position="4"/>
        <end position="121"/>
    </location>
</feature>
<dbReference type="Pfam" id="PF18576">
    <property type="entry name" value="HTH_52"/>
    <property type="match status" value="1"/>
</dbReference>
<evidence type="ECO:0000259" key="2">
    <source>
        <dbReference type="Pfam" id="PF18576"/>
    </source>
</evidence>
<evidence type="ECO:0000259" key="3">
    <source>
        <dbReference type="Pfam" id="PF22339"/>
    </source>
</evidence>
<feature type="domain" description="YgxA-like helix-turn-helix" evidence="2">
    <location>
        <begin position="227"/>
        <end position="289"/>
    </location>
</feature>
<dbReference type="InterPro" id="IPR043519">
    <property type="entry name" value="NT_sf"/>
</dbReference>
<keyword evidence="5" id="KW-1185">Reference proteome</keyword>